<dbReference type="InterPro" id="IPR009057">
    <property type="entry name" value="Homeodomain-like_sf"/>
</dbReference>
<evidence type="ECO:0000256" key="2">
    <source>
        <dbReference type="RuleBase" id="RU000682"/>
    </source>
</evidence>
<name>A0A1R2CHH2_9CILI</name>
<dbReference type="GO" id="GO:0005634">
    <property type="term" value="C:nucleus"/>
    <property type="evidence" value="ECO:0007669"/>
    <property type="project" value="UniProtKB-SubCell"/>
</dbReference>
<evidence type="ECO:0000259" key="3">
    <source>
        <dbReference type="PROSITE" id="PS50071"/>
    </source>
</evidence>
<dbReference type="Proteomes" id="UP000187209">
    <property type="component" value="Unassembled WGS sequence"/>
</dbReference>
<comment type="caution">
    <text evidence="4">The sequence shown here is derived from an EMBL/GenBank/DDBJ whole genome shotgun (WGS) entry which is preliminary data.</text>
</comment>
<dbReference type="Gene3D" id="1.10.10.60">
    <property type="entry name" value="Homeodomain-like"/>
    <property type="match status" value="1"/>
</dbReference>
<feature type="DNA-binding region" description="Homeobox" evidence="1">
    <location>
        <begin position="32"/>
        <end position="91"/>
    </location>
</feature>
<dbReference type="EMBL" id="MPUH01000152">
    <property type="protein sequence ID" value="OMJ88400.1"/>
    <property type="molecule type" value="Genomic_DNA"/>
</dbReference>
<sequence>MKYSSTFEETDLISQDFSHLKEWANRSSRRKSIKKRKRKSMDQLHILSQEFKTIAEWDKEMMTRLAKKTGLSEAQIYKWSWDQKKKLKVHDKLKSNKNIHLSEIFNRLPDISIFFDAKESFSIDTNTFECSEIISPRGIDYEFYLIQKNYRYGFEGLSQIKTSVPNCLDNFLEEFSRF</sequence>
<organism evidence="4 5">
    <name type="scientific">Stentor coeruleus</name>
    <dbReference type="NCBI Taxonomy" id="5963"/>
    <lineage>
        <taxon>Eukaryota</taxon>
        <taxon>Sar</taxon>
        <taxon>Alveolata</taxon>
        <taxon>Ciliophora</taxon>
        <taxon>Postciliodesmatophora</taxon>
        <taxon>Heterotrichea</taxon>
        <taxon>Heterotrichida</taxon>
        <taxon>Stentoridae</taxon>
        <taxon>Stentor</taxon>
    </lineage>
</organism>
<dbReference type="SUPFAM" id="SSF46689">
    <property type="entry name" value="Homeodomain-like"/>
    <property type="match status" value="1"/>
</dbReference>
<reference evidence="4 5" key="1">
    <citation type="submission" date="2016-11" db="EMBL/GenBank/DDBJ databases">
        <title>The macronuclear genome of Stentor coeruleus: a giant cell with tiny introns.</title>
        <authorList>
            <person name="Slabodnick M."/>
            <person name="Ruby J.G."/>
            <person name="Reiff S.B."/>
            <person name="Swart E.C."/>
            <person name="Gosai S."/>
            <person name="Prabakaran S."/>
            <person name="Witkowska E."/>
            <person name="Larue G.E."/>
            <person name="Fisher S."/>
            <person name="Freeman R.M."/>
            <person name="Gunawardena J."/>
            <person name="Chu W."/>
            <person name="Stover N.A."/>
            <person name="Gregory B.D."/>
            <person name="Nowacki M."/>
            <person name="Derisi J."/>
            <person name="Roy S.W."/>
            <person name="Marshall W.F."/>
            <person name="Sood P."/>
        </authorList>
    </citation>
    <scope>NUCLEOTIDE SEQUENCE [LARGE SCALE GENOMIC DNA]</scope>
    <source>
        <strain evidence="4">WM001</strain>
    </source>
</reference>
<dbReference type="AlphaFoldDB" id="A0A1R2CHH2"/>
<comment type="subcellular location">
    <subcellularLocation>
        <location evidence="1 2">Nucleus</location>
    </subcellularLocation>
</comment>
<keyword evidence="1 2" id="KW-0371">Homeobox</keyword>
<evidence type="ECO:0000313" key="4">
    <source>
        <dbReference type="EMBL" id="OMJ88400.1"/>
    </source>
</evidence>
<dbReference type="Pfam" id="PF00046">
    <property type="entry name" value="Homeodomain"/>
    <property type="match status" value="1"/>
</dbReference>
<keyword evidence="1 2" id="KW-0539">Nucleus</keyword>
<dbReference type="InterPro" id="IPR001356">
    <property type="entry name" value="HD"/>
</dbReference>
<keyword evidence="5" id="KW-1185">Reference proteome</keyword>
<accession>A0A1R2CHH2</accession>
<dbReference type="OrthoDB" id="313330at2759"/>
<dbReference type="PROSITE" id="PS50071">
    <property type="entry name" value="HOMEOBOX_2"/>
    <property type="match status" value="1"/>
</dbReference>
<evidence type="ECO:0000256" key="1">
    <source>
        <dbReference type="PROSITE-ProRule" id="PRU00108"/>
    </source>
</evidence>
<keyword evidence="1 2" id="KW-0238">DNA-binding</keyword>
<gene>
    <name evidence="4" type="ORF">SteCoe_9723</name>
</gene>
<dbReference type="SMART" id="SM00389">
    <property type="entry name" value="HOX"/>
    <property type="match status" value="1"/>
</dbReference>
<protein>
    <recommendedName>
        <fullName evidence="3">Homeobox domain-containing protein</fullName>
    </recommendedName>
</protein>
<dbReference type="CDD" id="cd00086">
    <property type="entry name" value="homeodomain"/>
    <property type="match status" value="1"/>
</dbReference>
<feature type="domain" description="Homeobox" evidence="3">
    <location>
        <begin position="30"/>
        <end position="90"/>
    </location>
</feature>
<dbReference type="GO" id="GO:0003677">
    <property type="term" value="F:DNA binding"/>
    <property type="evidence" value="ECO:0007669"/>
    <property type="project" value="UniProtKB-UniRule"/>
</dbReference>
<evidence type="ECO:0000313" key="5">
    <source>
        <dbReference type="Proteomes" id="UP000187209"/>
    </source>
</evidence>
<proteinExistence type="predicted"/>